<dbReference type="Gene3D" id="3.40.50.2300">
    <property type="match status" value="1"/>
</dbReference>
<evidence type="ECO:0000259" key="2">
    <source>
        <dbReference type="PROSITE" id="PS50110"/>
    </source>
</evidence>
<gene>
    <name evidence="4" type="ORF">CRI94_07960</name>
</gene>
<protein>
    <submittedName>
        <fullName evidence="4">DNA-binding response regulator</fullName>
    </submittedName>
</protein>
<dbReference type="EMBL" id="PDEQ01000003">
    <property type="protein sequence ID" value="PEN13975.1"/>
    <property type="molecule type" value="Genomic_DNA"/>
</dbReference>
<evidence type="ECO:0000256" key="1">
    <source>
        <dbReference type="PROSITE-ProRule" id="PRU00169"/>
    </source>
</evidence>
<evidence type="ECO:0000313" key="4">
    <source>
        <dbReference type="EMBL" id="PEN13975.1"/>
    </source>
</evidence>
<dbReference type="InterPro" id="IPR046947">
    <property type="entry name" value="LytR-like"/>
</dbReference>
<dbReference type="OrthoDB" id="1646880at2"/>
<organism evidence="4 5">
    <name type="scientific">Longibacter salinarum</name>
    <dbReference type="NCBI Taxonomy" id="1850348"/>
    <lineage>
        <taxon>Bacteria</taxon>
        <taxon>Pseudomonadati</taxon>
        <taxon>Rhodothermota</taxon>
        <taxon>Rhodothermia</taxon>
        <taxon>Rhodothermales</taxon>
        <taxon>Salisaetaceae</taxon>
        <taxon>Longibacter</taxon>
    </lineage>
</organism>
<dbReference type="GO" id="GO:0003677">
    <property type="term" value="F:DNA binding"/>
    <property type="evidence" value="ECO:0007669"/>
    <property type="project" value="UniProtKB-KW"/>
</dbReference>
<dbReference type="InterPro" id="IPR011006">
    <property type="entry name" value="CheY-like_superfamily"/>
</dbReference>
<feature type="domain" description="Response regulatory" evidence="2">
    <location>
        <begin position="7"/>
        <end position="120"/>
    </location>
</feature>
<dbReference type="InterPro" id="IPR001789">
    <property type="entry name" value="Sig_transdc_resp-reg_receiver"/>
</dbReference>
<feature type="modified residue" description="4-aspartylphosphate" evidence="1">
    <location>
        <position position="58"/>
    </location>
</feature>
<dbReference type="Gene3D" id="2.40.50.1020">
    <property type="entry name" value="LytTr DNA-binding domain"/>
    <property type="match status" value="1"/>
</dbReference>
<comment type="caution">
    <text evidence="4">The sequence shown here is derived from an EMBL/GenBank/DDBJ whole genome shotgun (WGS) entry which is preliminary data.</text>
</comment>
<dbReference type="PROSITE" id="PS50110">
    <property type="entry name" value="RESPONSE_REGULATORY"/>
    <property type="match status" value="1"/>
</dbReference>
<dbReference type="SMART" id="SM00448">
    <property type="entry name" value="REC"/>
    <property type="match status" value="1"/>
</dbReference>
<dbReference type="GO" id="GO:0000156">
    <property type="term" value="F:phosphorelay response regulator activity"/>
    <property type="evidence" value="ECO:0007669"/>
    <property type="project" value="InterPro"/>
</dbReference>
<dbReference type="Proteomes" id="UP000220102">
    <property type="component" value="Unassembled WGS sequence"/>
</dbReference>
<dbReference type="SUPFAM" id="SSF52172">
    <property type="entry name" value="CheY-like"/>
    <property type="match status" value="1"/>
</dbReference>
<reference evidence="4 5" key="1">
    <citation type="submission" date="2017-10" db="EMBL/GenBank/DDBJ databases">
        <title>Draft genome of Longibacter Salinarum.</title>
        <authorList>
            <person name="Goh K.M."/>
            <person name="Shamsir M.S."/>
            <person name="Lim S.W."/>
        </authorList>
    </citation>
    <scope>NUCLEOTIDE SEQUENCE [LARGE SCALE GENOMIC DNA]</scope>
    <source>
        <strain evidence="4 5">KCTC 52045</strain>
    </source>
</reference>
<keyword evidence="1" id="KW-0597">Phosphoprotein</keyword>
<proteinExistence type="predicted"/>
<dbReference type="PANTHER" id="PTHR37299:SF1">
    <property type="entry name" value="STAGE 0 SPORULATION PROTEIN A HOMOLOG"/>
    <property type="match status" value="1"/>
</dbReference>
<dbReference type="Pfam" id="PF00072">
    <property type="entry name" value="Response_reg"/>
    <property type="match status" value="1"/>
</dbReference>
<evidence type="ECO:0000259" key="3">
    <source>
        <dbReference type="PROSITE" id="PS50930"/>
    </source>
</evidence>
<dbReference type="InterPro" id="IPR007492">
    <property type="entry name" value="LytTR_DNA-bd_dom"/>
</dbReference>
<dbReference type="PROSITE" id="PS50930">
    <property type="entry name" value="HTH_LYTTR"/>
    <property type="match status" value="1"/>
</dbReference>
<dbReference type="PANTHER" id="PTHR37299">
    <property type="entry name" value="TRANSCRIPTIONAL REGULATOR-RELATED"/>
    <property type="match status" value="1"/>
</dbReference>
<feature type="domain" description="HTH LytTR-type" evidence="3">
    <location>
        <begin position="149"/>
        <end position="252"/>
    </location>
</feature>
<dbReference type="SMART" id="SM00850">
    <property type="entry name" value="LytTR"/>
    <property type="match status" value="1"/>
</dbReference>
<name>A0A2A8CZ69_9BACT</name>
<dbReference type="RefSeq" id="WP_098075138.1">
    <property type="nucleotide sequence ID" value="NZ_PDEQ01000003.1"/>
</dbReference>
<keyword evidence="5" id="KW-1185">Reference proteome</keyword>
<dbReference type="AlphaFoldDB" id="A0A2A8CZ69"/>
<evidence type="ECO:0000313" key="5">
    <source>
        <dbReference type="Proteomes" id="UP000220102"/>
    </source>
</evidence>
<keyword evidence="4" id="KW-0238">DNA-binding</keyword>
<accession>A0A2A8CZ69</accession>
<sequence>MPPRPLATLIVDDEELARRGLRTRLNRIPRVQIVGECDSGRHAVASIRSLSPDLVLLDIQMPGLDGFDVIETIGASAMPPVIFVTAYDEHALRAFEVHALDYLLKPIDNDRLVEAIKRCRERVGTDREDMTERLAALLSEAEMSEDHRFVIKSGGRIRFVQAEAIDWVEAAGDYVRLYSSGTVHLLRETMAEMTKRLPDDFLRIHRSTIVNTRRIEELRPYGNSEFIVVLEDGTERKLSRSYRDDLTDFFDGAI</sequence>
<dbReference type="Pfam" id="PF04397">
    <property type="entry name" value="LytTR"/>
    <property type="match status" value="1"/>
</dbReference>